<evidence type="ECO:0000313" key="2">
    <source>
        <dbReference type="Proteomes" id="UP000249497"/>
    </source>
</evidence>
<name>A0A8T8WQK0_ASPJA</name>
<dbReference type="Proteomes" id="UP000249497">
    <property type="component" value="Unassembled WGS sequence"/>
</dbReference>
<reference evidence="1 2" key="1">
    <citation type="submission" date="2018-02" db="EMBL/GenBank/DDBJ databases">
        <title>The genomes of Aspergillus section Nigri reveals drivers in fungal speciation.</title>
        <authorList>
            <consortium name="DOE Joint Genome Institute"/>
            <person name="Vesth T.C."/>
            <person name="Nybo J."/>
            <person name="Theobald S."/>
            <person name="Brandl J."/>
            <person name="Frisvad J.C."/>
            <person name="Nielsen K.F."/>
            <person name="Lyhne E.K."/>
            <person name="Kogle M.E."/>
            <person name="Kuo A."/>
            <person name="Riley R."/>
            <person name="Clum A."/>
            <person name="Nolan M."/>
            <person name="Lipzen A."/>
            <person name="Salamov A."/>
            <person name="Henrissat B."/>
            <person name="Wiebenga A."/>
            <person name="De vries R.P."/>
            <person name="Grigoriev I.V."/>
            <person name="Mortensen U.H."/>
            <person name="Andersen M.R."/>
            <person name="Baker S.E."/>
        </authorList>
    </citation>
    <scope>NUCLEOTIDE SEQUENCE [LARGE SCALE GENOMIC DNA]</scope>
    <source>
        <strain evidence="1 2">CBS 114.51</strain>
    </source>
</reference>
<dbReference type="EMBL" id="KZ824835">
    <property type="protein sequence ID" value="RAH77842.1"/>
    <property type="molecule type" value="Genomic_DNA"/>
</dbReference>
<sequence>MPYKELLTMSLVAGDAPSSTPDQYTNGRMPARVQVAIRILDSDDSRTGKLGSRKFDGKFHYSNRGSDTKGVDFRAVKPRSYSTKDLDIEEVEMDSKDFFAGTYWSYAACVTLFETHPKEALLVVPGWKEEGHWIKVWDKYGNFAAFTLGTNDKKTHLVVKGRTVTAEVEPMVLPTDEMPAWVKDLPTDVQRRLPELRS</sequence>
<dbReference type="GeneID" id="37177617"/>
<accession>A0A8T8WQK0</accession>
<proteinExistence type="predicted"/>
<protein>
    <submittedName>
        <fullName evidence="1">Uncharacterized protein</fullName>
    </submittedName>
</protein>
<gene>
    <name evidence="1" type="ORF">BO86DRAFT_403264</name>
</gene>
<dbReference type="AlphaFoldDB" id="A0A8T8WQK0"/>
<organism evidence="1 2">
    <name type="scientific">Aspergillus japonicus CBS 114.51</name>
    <dbReference type="NCBI Taxonomy" id="1448312"/>
    <lineage>
        <taxon>Eukaryota</taxon>
        <taxon>Fungi</taxon>
        <taxon>Dikarya</taxon>
        <taxon>Ascomycota</taxon>
        <taxon>Pezizomycotina</taxon>
        <taxon>Eurotiomycetes</taxon>
        <taxon>Eurotiomycetidae</taxon>
        <taxon>Eurotiales</taxon>
        <taxon>Aspergillaceae</taxon>
        <taxon>Aspergillus</taxon>
        <taxon>Aspergillus subgen. Circumdati</taxon>
    </lineage>
</organism>
<dbReference type="RefSeq" id="XP_025523736.1">
    <property type="nucleotide sequence ID" value="XM_025673925.1"/>
</dbReference>
<evidence type="ECO:0000313" key="1">
    <source>
        <dbReference type="EMBL" id="RAH77842.1"/>
    </source>
</evidence>
<keyword evidence="2" id="KW-1185">Reference proteome</keyword>